<dbReference type="EMBL" id="BLLB01000002">
    <property type="protein sequence ID" value="GFH03607.1"/>
    <property type="molecule type" value="Genomic_DNA"/>
</dbReference>
<reference evidence="1 2" key="1">
    <citation type="journal article" date="2019" name="Emerg. Microbes Infect.">
        <title>Comprehensive subspecies identification of 175 nontuberculous mycobacteria species based on 7547 genomic profiles.</title>
        <authorList>
            <person name="Matsumoto Y."/>
            <person name="Kinjo T."/>
            <person name="Motooka D."/>
            <person name="Nabeya D."/>
            <person name="Jung N."/>
            <person name="Uechi K."/>
            <person name="Horii T."/>
            <person name="Iida T."/>
            <person name="Fujita J."/>
            <person name="Nakamura S."/>
        </authorList>
    </citation>
    <scope>NUCLEOTIDE SEQUENCE [LARGE SCALE GENOMIC DNA]</scope>
    <source>
        <strain evidence="1 2">JCM 30996</strain>
    </source>
</reference>
<protein>
    <recommendedName>
        <fullName evidence="3">Lipoprotein LppI</fullName>
    </recommendedName>
</protein>
<evidence type="ECO:0000313" key="2">
    <source>
        <dbReference type="Proteomes" id="UP000465304"/>
    </source>
</evidence>
<evidence type="ECO:0008006" key="3">
    <source>
        <dbReference type="Google" id="ProtNLM"/>
    </source>
</evidence>
<dbReference type="Proteomes" id="UP000465304">
    <property type="component" value="Unassembled WGS sequence"/>
</dbReference>
<name>A0A7I9ZSA0_9MYCO</name>
<sequence>MPTPGATGRAPGPSAPIDEVIAWIEAGTATDPGAFHEAYLDGTITSLGDDIAFTASSGAREGTTQCMTDATYNEGALTCLVDLASPAPRPTGAEGMWKPGWIDYSGTNVQVGSLRGDPGPFIKGVGPLLADGQTLAFADNRCRSDASGLFCVNYAHRSAVQISTAGVVPFGCLQSVAPPPQIGAMFSC</sequence>
<accession>A0A7I9ZSA0</accession>
<gene>
    <name evidence="1" type="primary">lppI</name>
    <name evidence="1" type="ORF">MHIP_40900</name>
</gene>
<evidence type="ECO:0000313" key="1">
    <source>
        <dbReference type="EMBL" id="GFH03607.1"/>
    </source>
</evidence>
<organism evidence="1 2">
    <name type="scientific">Mycolicibacterium hippocampi</name>
    <dbReference type="NCBI Taxonomy" id="659824"/>
    <lineage>
        <taxon>Bacteria</taxon>
        <taxon>Bacillati</taxon>
        <taxon>Actinomycetota</taxon>
        <taxon>Actinomycetes</taxon>
        <taxon>Mycobacteriales</taxon>
        <taxon>Mycobacteriaceae</taxon>
        <taxon>Mycolicibacterium</taxon>
    </lineage>
</organism>
<comment type="caution">
    <text evidence="1">The sequence shown here is derived from an EMBL/GenBank/DDBJ whole genome shotgun (WGS) entry which is preliminary data.</text>
</comment>
<dbReference type="AlphaFoldDB" id="A0A7I9ZSA0"/>
<proteinExistence type="predicted"/>
<keyword evidence="2" id="KW-1185">Reference proteome</keyword>